<protein>
    <submittedName>
        <fullName evidence="3">Replication protein</fullName>
    </submittedName>
</protein>
<dbReference type="SUPFAM" id="SSF46785">
    <property type="entry name" value="Winged helix' DNA-binding domain"/>
    <property type="match status" value="2"/>
</dbReference>
<dbReference type="InterPro" id="IPR036390">
    <property type="entry name" value="WH_DNA-bd_sf"/>
</dbReference>
<sequence>MGTSEVNEKCAIYQSNPLIEARKPLNALEMRLFLLAVENVNPHISGSDKYYDKDFEEFHLTPAEVKSIFGHGEYLKRLEHVCDEMLQKIVTVRDHDGGFVKFSVFVRIKYTPKDGLYIKFNEDMRPFLLDIYESGDGYTKINMKQIFNLSSAYAMRLLELMLQYRGTMQGKVITRHIELDKLRFFFDIKPSQYKQIGPFCKYVLDNPIREINEKTQYHVTYVRTKTGRKVTGFTFSMDCRHLLLNRTAEEQVTLEALPPKKDRHGLSEKMVNRLTTLCGSNEEFLRRMDYAIELTKTRKVKNVPAFLYKAIAENYLQQDKDMQAAIEHEFQAKQENAAWELDAIKMFGDSISLDVEEIPFDLSDEMERAMVSVVKKALEERHLNITAKRLLETHGMSVARFIALYCQDETHSSK</sequence>
<dbReference type="AlphaFoldDB" id="A0A174AIK1"/>
<dbReference type="GO" id="GO:0006270">
    <property type="term" value="P:DNA replication initiation"/>
    <property type="evidence" value="ECO:0007669"/>
    <property type="project" value="InterPro"/>
</dbReference>
<evidence type="ECO:0000256" key="1">
    <source>
        <dbReference type="ARBA" id="ARBA00038283"/>
    </source>
</evidence>
<organism evidence="3 4">
    <name type="scientific">Mitsuokella jalaludinii</name>
    <dbReference type="NCBI Taxonomy" id="187979"/>
    <lineage>
        <taxon>Bacteria</taxon>
        <taxon>Bacillati</taxon>
        <taxon>Bacillota</taxon>
        <taxon>Negativicutes</taxon>
        <taxon>Selenomonadales</taxon>
        <taxon>Selenomonadaceae</taxon>
        <taxon>Mitsuokella</taxon>
    </lineage>
</organism>
<dbReference type="GeneID" id="83710949"/>
<comment type="similarity">
    <text evidence="1">Belongs to the initiator RepB protein family.</text>
</comment>
<dbReference type="OrthoDB" id="1661155at2"/>
<reference evidence="3 4" key="1">
    <citation type="submission" date="2015-09" db="EMBL/GenBank/DDBJ databases">
        <authorList>
            <consortium name="Pathogen Informatics"/>
        </authorList>
    </citation>
    <scope>NUCLEOTIDE SEQUENCE [LARGE SCALE GENOMIC DNA]</scope>
    <source>
        <strain evidence="3 4">2789STDY5608828</strain>
    </source>
</reference>
<dbReference type="RefSeq" id="WP_072003587.1">
    <property type="nucleotide sequence ID" value="NZ_CABIWZ010000011.1"/>
</dbReference>
<keyword evidence="4" id="KW-1185">Reference proteome</keyword>
<dbReference type="Proteomes" id="UP000095546">
    <property type="component" value="Unassembled WGS sequence"/>
</dbReference>
<name>A0A174AIK1_9FIRM</name>
<dbReference type="Pfam" id="PF01051">
    <property type="entry name" value="Rep3_N"/>
    <property type="match status" value="1"/>
</dbReference>
<gene>
    <name evidence="3" type="primary">repE_1</name>
    <name evidence="3" type="ORF">ERS852385_01595</name>
</gene>
<feature type="domain" description="Initiator Rep protein WH1" evidence="2">
    <location>
        <begin position="12"/>
        <end position="161"/>
    </location>
</feature>
<dbReference type="EMBL" id="CYYU01000011">
    <property type="protein sequence ID" value="CUN88227.1"/>
    <property type="molecule type" value="Genomic_DNA"/>
</dbReference>
<dbReference type="Gene3D" id="1.10.10.10">
    <property type="entry name" value="Winged helix-like DNA-binding domain superfamily/Winged helix DNA-binding domain"/>
    <property type="match status" value="2"/>
</dbReference>
<dbReference type="Pfam" id="PF21205">
    <property type="entry name" value="Rep3_C"/>
    <property type="match status" value="1"/>
</dbReference>
<dbReference type="InterPro" id="IPR000525">
    <property type="entry name" value="Initiator_Rep_WH1"/>
</dbReference>
<dbReference type="GO" id="GO:0003887">
    <property type="term" value="F:DNA-directed DNA polymerase activity"/>
    <property type="evidence" value="ECO:0007669"/>
    <property type="project" value="InterPro"/>
</dbReference>
<dbReference type="InterPro" id="IPR036388">
    <property type="entry name" value="WH-like_DNA-bd_sf"/>
</dbReference>
<evidence type="ECO:0000313" key="4">
    <source>
        <dbReference type="Proteomes" id="UP000095546"/>
    </source>
</evidence>
<evidence type="ECO:0000313" key="3">
    <source>
        <dbReference type="EMBL" id="CUN88227.1"/>
    </source>
</evidence>
<evidence type="ECO:0000259" key="2">
    <source>
        <dbReference type="Pfam" id="PF01051"/>
    </source>
</evidence>
<proteinExistence type="inferred from homology"/>
<accession>A0A174AIK1</accession>